<sequence>MPRIYRPKSSVTYSKGCYLGENNTGLGGYKITSGAHHLPPCGYAVLEDKKKEMAYGGILQLNDDILKRDYNGCFKPISKDELRNKSVAFYFASHENAKCRSFTPFLTQFYKSINSSTPKEKIEIILVSLDKDEEKFNEHIKHIPWAVVAYNSDLKKHLIKRYEVREDPESLPNGSVPITGLPKLVVVGENGEKLHWLSCDNHSQTILREWDFHSSRWT</sequence>
<dbReference type="OMA" id="CYLGENN"/>
<reference evidence="2 3" key="1">
    <citation type="submission" date="2015-04" db="EMBL/GenBank/DDBJ databases">
        <authorList>
            <consortium name="Pathogen Informatics"/>
        </authorList>
    </citation>
    <scope>NUCLEOTIDE SEQUENCE [LARGE SCALE GENOMIC DNA]</scope>
    <source>
        <strain evidence="2 3">SGS1</strain>
    </source>
</reference>
<feature type="domain" description="Thioredoxin-like fold" evidence="1">
    <location>
        <begin position="84"/>
        <end position="192"/>
    </location>
</feature>
<dbReference type="VEuPathDB" id="PlasmoDB:PRELSG_0601200"/>
<dbReference type="AlphaFoldDB" id="A0A1J1H6H5"/>
<dbReference type="PANTHER" id="PTHR46472">
    <property type="entry name" value="NUCLEOREDOXIN"/>
    <property type="match status" value="1"/>
</dbReference>
<evidence type="ECO:0000313" key="3">
    <source>
        <dbReference type="Proteomes" id="UP000220158"/>
    </source>
</evidence>
<keyword evidence="3" id="KW-1185">Reference proteome</keyword>
<name>A0A1J1H6H5_PLARL</name>
<dbReference type="EMBL" id="LN835301">
    <property type="protein sequence ID" value="CRG99037.1"/>
    <property type="molecule type" value="Genomic_DNA"/>
</dbReference>
<dbReference type="OrthoDB" id="189920at2759"/>
<dbReference type="RefSeq" id="XP_028532045.1">
    <property type="nucleotide sequence ID" value="XM_028675459.1"/>
</dbReference>
<dbReference type="SUPFAM" id="SSF52833">
    <property type="entry name" value="Thioredoxin-like"/>
    <property type="match status" value="1"/>
</dbReference>
<evidence type="ECO:0000313" key="2">
    <source>
        <dbReference type="EMBL" id="CRG99037.1"/>
    </source>
</evidence>
<protein>
    <submittedName>
        <fullName evidence="2">Thioredoxin-like protein 1, putative</fullName>
    </submittedName>
</protein>
<dbReference type="Pfam" id="PF13905">
    <property type="entry name" value="Thioredoxin_8"/>
    <property type="match status" value="1"/>
</dbReference>
<dbReference type="GeneID" id="39735138"/>
<proteinExistence type="predicted"/>
<dbReference type="KEGG" id="prel:PRELSG_0601200"/>
<dbReference type="InterPro" id="IPR036249">
    <property type="entry name" value="Thioredoxin-like_sf"/>
</dbReference>
<organism evidence="2 3">
    <name type="scientific">Plasmodium relictum</name>
    <dbReference type="NCBI Taxonomy" id="85471"/>
    <lineage>
        <taxon>Eukaryota</taxon>
        <taxon>Sar</taxon>
        <taxon>Alveolata</taxon>
        <taxon>Apicomplexa</taxon>
        <taxon>Aconoidasida</taxon>
        <taxon>Haemosporida</taxon>
        <taxon>Plasmodiidae</taxon>
        <taxon>Plasmodium</taxon>
        <taxon>Plasmodium (Haemamoeba)</taxon>
    </lineage>
</organism>
<dbReference type="GO" id="GO:0005634">
    <property type="term" value="C:nucleus"/>
    <property type="evidence" value="ECO:0007669"/>
    <property type="project" value="TreeGrafter"/>
</dbReference>
<dbReference type="Proteomes" id="UP000220158">
    <property type="component" value="Chromosome 6"/>
</dbReference>
<gene>
    <name evidence="2" type="primary">TrxL1</name>
    <name evidence="2" type="ORF">PRELSG_0601200</name>
</gene>
<dbReference type="GO" id="GO:0030178">
    <property type="term" value="P:negative regulation of Wnt signaling pathway"/>
    <property type="evidence" value="ECO:0007669"/>
    <property type="project" value="TreeGrafter"/>
</dbReference>
<dbReference type="InterPro" id="IPR012336">
    <property type="entry name" value="Thioredoxin-like_fold"/>
</dbReference>
<accession>A0A1J1H6H5</accession>
<dbReference type="Gene3D" id="3.40.30.10">
    <property type="entry name" value="Glutaredoxin"/>
    <property type="match status" value="1"/>
</dbReference>
<dbReference type="PANTHER" id="PTHR46472:SF1">
    <property type="entry name" value="NUCLEOREDOXIN"/>
    <property type="match status" value="1"/>
</dbReference>
<evidence type="ECO:0000259" key="1">
    <source>
        <dbReference type="Pfam" id="PF13905"/>
    </source>
</evidence>
<dbReference type="GO" id="GO:0004791">
    <property type="term" value="F:thioredoxin-disulfide reductase (NADPH) activity"/>
    <property type="evidence" value="ECO:0007669"/>
    <property type="project" value="TreeGrafter"/>
</dbReference>
<dbReference type="GO" id="GO:0031397">
    <property type="term" value="P:negative regulation of protein ubiquitination"/>
    <property type="evidence" value="ECO:0007669"/>
    <property type="project" value="TreeGrafter"/>
</dbReference>